<keyword evidence="2" id="KW-1185">Reference proteome</keyword>
<feature type="non-terminal residue" evidence="1">
    <location>
        <position position="1"/>
    </location>
</feature>
<sequence>RVYKERGAGRGGGDGENREEDKKFLYHKITLSCVHTPCANKDGNMTEIPRMVVTATGRGWFPRGW</sequence>
<dbReference type="AlphaFoldDB" id="A0A026WKB3"/>
<dbReference type="EMBL" id="KK107199">
    <property type="protein sequence ID" value="EZA55539.1"/>
    <property type="molecule type" value="Genomic_DNA"/>
</dbReference>
<protein>
    <submittedName>
        <fullName evidence="1">Uncharacterized protein</fullName>
    </submittedName>
</protein>
<dbReference type="Proteomes" id="UP000053097">
    <property type="component" value="Unassembled WGS sequence"/>
</dbReference>
<gene>
    <name evidence="1" type="ORF">X777_03793</name>
</gene>
<accession>A0A026WKB3</accession>
<evidence type="ECO:0000313" key="2">
    <source>
        <dbReference type="Proteomes" id="UP000053097"/>
    </source>
</evidence>
<organism evidence="1 2">
    <name type="scientific">Ooceraea biroi</name>
    <name type="common">Clonal raider ant</name>
    <name type="synonym">Cerapachys biroi</name>
    <dbReference type="NCBI Taxonomy" id="2015173"/>
    <lineage>
        <taxon>Eukaryota</taxon>
        <taxon>Metazoa</taxon>
        <taxon>Ecdysozoa</taxon>
        <taxon>Arthropoda</taxon>
        <taxon>Hexapoda</taxon>
        <taxon>Insecta</taxon>
        <taxon>Pterygota</taxon>
        <taxon>Neoptera</taxon>
        <taxon>Endopterygota</taxon>
        <taxon>Hymenoptera</taxon>
        <taxon>Apocrita</taxon>
        <taxon>Aculeata</taxon>
        <taxon>Formicoidea</taxon>
        <taxon>Formicidae</taxon>
        <taxon>Dorylinae</taxon>
        <taxon>Ooceraea</taxon>
    </lineage>
</organism>
<proteinExistence type="predicted"/>
<reference evidence="1 2" key="1">
    <citation type="journal article" date="2014" name="Curr. Biol.">
        <title>The genome of the clonal raider ant Cerapachys biroi.</title>
        <authorList>
            <person name="Oxley P.R."/>
            <person name="Ji L."/>
            <person name="Fetter-Pruneda I."/>
            <person name="McKenzie S.K."/>
            <person name="Li C."/>
            <person name="Hu H."/>
            <person name="Zhang G."/>
            <person name="Kronauer D.J."/>
        </authorList>
    </citation>
    <scope>NUCLEOTIDE SEQUENCE [LARGE SCALE GENOMIC DNA]</scope>
</reference>
<evidence type="ECO:0000313" key="1">
    <source>
        <dbReference type="EMBL" id="EZA55539.1"/>
    </source>
</evidence>
<name>A0A026WKB3_OOCBI</name>